<gene>
    <name evidence="1" type="ORF">Tci_924201</name>
</gene>
<sequence length="21" mass="2382">TEGTSSVLKKSLKLHQLDSFY</sequence>
<dbReference type="EMBL" id="BKCJ011779660">
    <property type="protein sequence ID" value="GFD52232.1"/>
    <property type="molecule type" value="Genomic_DNA"/>
</dbReference>
<reference evidence="1" key="1">
    <citation type="journal article" date="2019" name="Sci. Rep.">
        <title>Draft genome of Tanacetum cinerariifolium, the natural source of mosquito coil.</title>
        <authorList>
            <person name="Yamashiro T."/>
            <person name="Shiraishi A."/>
            <person name="Satake H."/>
            <person name="Nakayama K."/>
        </authorList>
    </citation>
    <scope>NUCLEOTIDE SEQUENCE</scope>
</reference>
<organism evidence="1">
    <name type="scientific">Tanacetum cinerariifolium</name>
    <name type="common">Dalmatian daisy</name>
    <name type="synonym">Chrysanthemum cinerariifolium</name>
    <dbReference type="NCBI Taxonomy" id="118510"/>
    <lineage>
        <taxon>Eukaryota</taxon>
        <taxon>Viridiplantae</taxon>
        <taxon>Streptophyta</taxon>
        <taxon>Embryophyta</taxon>
        <taxon>Tracheophyta</taxon>
        <taxon>Spermatophyta</taxon>
        <taxon>Magnoliopsida</taxon>
        <taxon>eudicotyledons</taxon>
        <taxon>Gunneridae</taxon>
        <taxon>Pentapetalae</taxon>
        <taxon>asterids</taxon>
        <taxon>campanulids</taxon>
        <taxon>Asterales</taxon>
        <taxon>Asteraceae</taxon>
        <taxon>Asteroideae</taxon>
        <taxon>Anthemideae</taxon>
        <taxon>Anthemidinae</taxon>
        <taxon>Tanacetum</taxon>
    </lineage>
</organism>
<comment type="caution">
    <text evidence="1">The sequence shown here is derived from an EMBL/GenBank/DDBJ whole genome shotgun (WGS) entry which is preliminary data.</text>
</comment>
<proteinExistence type="predicted"/>
<accession>A0A699WWS5</accession>
<evidence type="ECO:0000313" key="1">
    <source>
        <dbReference type="EMBL" id="GFD52232.1"/>
    </source>
</evidence>
<feature type="non-terminal residue" evidence="1">
    <location>
        <position position="1"/>
    </location>
</feature>
<protein>
    <submittedName>
        <fullName evidence="1">Uncharacterized protein</fullName>
    </submittedName>
</protein>
<dbReference type="AlphaFoldDB" id="A0A699WWS5"/>
<name>A0A699WWS5_TANCI</name>